<evidence type="ECO:0000313" key="2">
    <source>
        <dbReference type="Proteomes" id="UP001148629"/>
    </source>
</evidence>
<comment type="caution">
    <text evidence="1">The sequence shown here is derived from an EMBL/GenBank/DDBJ whole genome shotgun (WGS) entry which is preliminary data.</text>
</comment>
<accession>A0ACC1SNB2</accession>
<reference evidence="1" key="1">
    <citation type="submission" date="2022-08" db="EMBL/GenBank/DDBJ databases">
        <title>Genome Sequence of Fusarium decemcellulare.</title>
        <authorList>
            <person name="Buettner E."/>
        </authorList>
    </citation>
    <scope>NUCLEOTIDE SEQUENCE</scope>
    <source>
        <strain evidence="1">Babe19</strain>
    </source>
</reference>
<name>A0ACC1SNB2_9HYPO</name>
<gene>
    <name evidence="1" type="ORF">NM208_g3751</name>
</gene>
<proteinExistence type="predicted"/>
<sequence>MSSDPIVPQAAQKFPKALACAQCRRRKIKCDHKTPCSNCLKIDVACVPYKSPSTRKRRLSKKSLEERLARCEALVIERKNQPSPSDEASVAQLSMSPNLSGEDAAGLSPLTTSKPIDVGSVDQPIHQQGGHFPSSHLQTSIYTKVNVPRNHRWNTIRAMHIDHGGLSPQDDVKPFFIGETIESQYPKPVHIFVLWQVYLDRVNPLTKIIHVPTLQPYVTKATTNPADVPLSYQALLFGIYLMAVISLSDEECQQMLENARHLLLKNFTTQTRNALAQFGFAMNHDMASLQACILFQLSLNEQCGREEAKVLSEVILSVATNMNYHRDGQLLNLSPFETEMRRRIWWHIVSQDTCLNMNSGLSVGFSRRLFDTKPPRNLNDVDLFPLSSKPIASVDGPTEMAFVLIRSRLAEFVISQNKENTGFGRGVLTQRNETITALGAGRYRESLAKLEQDVREIERKYVNPSAGGVHSAALAIRTMITNNFLDVPYLGRKQSTGSTGSFGDQDDVSEAVVKDNEDRTDAYMRLAQHGFAWFARHTFRVDIFADLIGQLRQWPVGHLSDRGWVVADKTYRWLPELFDMERYVIQAHFTLEAFEAREQALARYGCAAETPWFITRLRKAFSTH</sequence>
<evidence type="ECO:0000313" key="1">
    <source>
        <dbReference type="EMBL" id="KAJ3543088.1"/>
    </source>
</evidence>
<organism evidence="1 2">
    <name type="scientific">Fusarium decemcellulare</name>
    <dbReference type="NCBI Taxonomy" id="57161"/>
    <lineage>
        <taxon>Eukaryota</taxon>
        <taxon>Fungi</taxon>
        <taxon>Dikarya</taxon>
        <taxon>Ascomycota</taxon>
        <taxon>Pezizomycotina</taxon>
        <taxon>Sordariomycetes</taxon>
        <taxon>Hypocreomycetidae</taxon>
        <taxon>Hypocreales</taxon>
        <taxon>Nectriaceae</taxon>
        <taxon>Fusarium</taxon>
        <taxon>Fusarium decemcellulare species complex</taxon>
    </lineage>
</organism>
<keyword evidence="2" id="KW-1185">Reference proteome</keyword>
<protein>
    <submittedName>
        <fullName evidence="1">Uncharacterized protein</fullName>
    </submittedName>
</protein>
<dbReference type="Proteomes" id="UP001148629">
    <property type="component" value="Unassembled WGS sequence"/>
</dbReference>
<dbReference type="EMBL" id="JANRMS010000261">
    <property type="protein sequence ID" value="KAJ3543088.1"/>
    <property type="molecule type" value="Genomic_DNA"/>
</dbReference>